<dbReference type="InterPro" id="IPR015168">
    <property type="entry name" value="SsuA/THI5"/>
</dbReference>
<gene>
    <name evidence="5" type="ORF">RGQ30_31500</name>
</gene>
<reference evidence="5 6" key="1">
    <citation type="submission" date="2023-10" db="EMBL/GenBank/DDBJ databases">
        <title>Complete Genome Sequence of Limnobacter thiooxidans CS-K2T, Isolated from freshwater lake sediments in Bavaria, Germany.</title>
        <authorList>
            <person name="Naruki M."/>
            <person name="Watanabe A."/>
            <person name="Warashina T."/>
            <person name="Morita T."/>
            <person name="Arakawa K."/>
        </authorList>
    </citation>
    <scope>NUCLEOTIDE SEQUENCE [LARGE SCALE GENOMIC DNA]</scope>
    <source>
        <strain evidence="5 6">CS-K2</strain>
    </source>
</reference>
<keyword evidence="6" id="KW-1185">Reference proteome</keyword>
<dbReference type="Gene3D" id="3.40.190.10">
    <property type="entry name" value="Periplasmic binding protein-like II"/>
    <property type="match status" value="2"/>
</dbReference>
<proteinExistence type="inferred from homology"/>
<keyword evidence="3" id="KW-0732">Signal</keyword>
<organism evidence="5 6">
    <name type="scientific">Limnobacter thiooxidans</name>
    <dbReference type="NCBI Taxonomy" id="131080"/>
    <lineage>
        <taxon>Bacteria</taxon>
        <taxon>Pseudomonadati</taxon>
        <taxon>Pseudomonadota</taxon>
        <taxon>Betaproteobacteria</taxon>
        <taxon>Burkholderiales</taxon>
        <taxon>Burkholderiaceae</taxon>
        <taxon>Limnobacter</taxon>
    </lineage>
</organism>
<feature type="domain" description="SsuA/THI5-like" evidence="4">
    <location>
        <begin position="28"/>
        <end position="237"/>
    </location>
</feature>
<accession>A0AA86J116</accession>
<sequence length="317" mass="35209">MLFCALAGLCSIAWSSEPRIAVSKSPLSLPFYVAREKNLFARHKVQPALVECLGGSRCIKEMIEGRADMATASELPFMFEVFEGRPITLIATFATNKDDMKFVVRKEIIKGGVKALVGKRIGFVNKTASHYYKDLLLLYYGIDPQSIVAVPMLPEALAMALSKGEVDAVSAWEPWGYAARGLGGNTVTVLDSPKLYSQTFNLLANNNYRLTQLRKMTGVLAALDEAIQFIKKNPAEARQILARDVGMDPETIKVVWSDYQFELTLQQSLVTTLQGQARWARGEGHVSQSLADPEFLHFIDSSLLRKIRPNAVDFVYP</sequence>
<comment type="subcellular location">
    <subcellularLocation>
        <location evidence="1">Periplasm</location>
    </subcellularLocation>
</comment>
<evidence type="ECO:0000313" key="6">
    <source>
        <dbReference type="Proteomes" id="UP001329151"/>
    </source>
</evidence>
<dbReference type="KEGG" id="lto:RGQ30_31500"/>
<dbReference type="Proteomes" id="UP001329151">
    <property type="component" value="Chromosome"/>
</dbReference>
<dbReference type="SUPFAM" id="SSF53850">
    <property type="entry name" value="Periplasmic binding protein-like II"/>
    <property type="match status" value="1"/>
</dbReference>
<evidence type="ECO:0000256" key="3">
    <source>
        <dbReference type="ARBA" id="ARBA00022729"/>
    </source>
</evidence>
<evidence type="ECO:0000256" key="1">
    <source>
        <dbReference type="ARBA" id="ARBA00004418"/>
    </source>
</evidence>
<comment type="similarity">
    <text evidence="2">Belongs to the bacterial solute-binding protein SsuA/TauA family.</text>
</comment>
<dbReference type="GO" id="GO:0042597">
    <property type="term" value="C:periplasmic space"/>
    <property type="evidence" value="ECO:0007669"/>
    <property type="project" value="UniProtKB-SubCell"/>
</dbReference>
<name>A0AA86J116_9BURK</name>
<dbReference type="AlphaFoldDB" id="A0AA86J116"/>
<protein>
    <submittedName>
        <fullName evidence="5">ABC transporter substrate-binding protein</fullName>
    </submittedName>
</protein>
<dbReference type="PANTHER" id="PTHR30024:SF47">
    <property type="entry name" value="TAURINE-BINDING PERIPLASMIC PROTEIN"/>
    <property type="match status" value="1"/>
</dbReference>
<evidence type="ECO:0000313" key="5">
    <source>
        <dbReference type="EMBL" id="BET27649.1"/>
    </source>
</evidence>
<dbReference type="PANTHER" id="PTHR30024">
    <property type="entry name" value="ALIPHATIC SULFONATES-BINDING PROTEIN-RELATED"/>
    <property type="match status" value="1"/>
</dbReference>
<evidence type="ECO:0000256" key="2">
    <source>
        <dbReference type="ARBA" id="ARBA00010742"/>
    </source>
</evidence>
<dbReference type="Pfam" id="PF09084">
    <property type="entry name" value="NMT1"/>
    <property type="match status" value="1"/>
</dbReference>
<evidence type="ECO:0000259" key="4">
    <source>
        <dbReference type="Pfam" id="PF09084"/>
    </source>
</evidence>
<dbReference type="GO" id="GO:0042918">
    <property type="term" value="P:alkanesulfonate transmembrane transport"/>
    <property type="evidence" value="ECO:0007669"/>
    <property type="project" value="TreeGrafter"/>
</dbReference>
<dbReference type="EMBL" id="AP028947">
    <property type="protein sequence ID" value="BET27649.1"/>
    <property type="molecule type" value="Genomic_DNA"/>
</dbReference>